<feature type="region of interest" description="Disordered" evidence="1">
    <location>
        <begin position="1"/>
        <end position="73"/>
    </location>
</feature>
<evidence type="ECO:0000256" key="1">
    <source>
        <dbReference type="SAM" id="MobiDB-lite"/>
    </source>
</evidence>
<dbReference type="Proteomes" id="UP000623467">
    <property type="component" value="Unassembled WGS sequence"/>
</dbReference>
<evidence type="ECO:0000313" key="3">
    <source>
        <dbReference type="Proteomes" id="UP000623467"/>
    </source>
</evidence>
<gene>
    <name evidence="2" type="ORF">MSAN_00330600</name>
</gene>
<protein>
    <submittedName>
        <fullName evidence="2">WD40 containing domain protein</fullName>
    </submittedName>
</protein>
<dbReference type="OrthoDB" id="3222453at2759"/>
<dbReference type="AlphaFoldDB" id="A0A8H6ZF23"/>
<feature type="compositionally biased region" description="Gly residues" evidence="1">
    <location>
        <begin position="14"/>
        <end position="23"/>
    </location>
</feature>
<reference evidence="2" key="1">
    <citation type="submission" date="2020-05" db="EMBL/GenBank/DDBJ databases">
        <title>Mycena genomes resolve the evolution of fungal bioluminescence.</title>
        <authorList>
            <person name="Tsai I.J."/>
        </authorList>
    </citation>
    <scope>NUCLEOTIDE SEQUENCE</scope>
    <source>
        <strain evidence="2">160909Yilan</strain>
    </source>
</reference>
<feature type="compositionally biased region" description="Polar residues" evidence="1">
    <location>
        <begin position="25"/>
        <end position="53"/>
    </location>
</feature>
<proteinExistence type="predicted"/>
<accession>A0A8H6ZF23</accession>
<feature type="region of interest" description="Disordered" evidence="1">
    <location>
        <begin position="507"/>
        <end position="634"/>
    </location>
</feature>
<feature type="compositionally biased region" description="Gly residues" evidence="1">
    <location>
        <begin position="566"/>
        <end position="575"/>
    </location>
</feature>
<organism evidence="2 3">
    <name type="scientific">Mycena sanguinolenta</name>
    <dbReference type="NCBI Taxonomy" id="230812"/>
    <lineage>
        <taxon>Eukaryota</taxon>
        <taxon>Fungi</taxon>
        <taxon>Dikarya</taxon>
        <taxon>Basidiomycota</taxon>
        <taxon>Agaricomycotina</taxon>
        <taxon>Agaricomycetes</taxon>
        <taxon>Agaricomycetidae</taxon>
        <taxon>Agaricales</taxon>
        <taxon>Marasmiineae</taxon>
        <taxon>Mycenaceae</taxon>
        <taxon>Mycena</taxon>
    </lineage>
</organism>
<dbReference type="EMBL" id="JACAZH010000002">
    <property type="protein sequence ID" value="KAF7374465.1"/>
    <property type="molecule type" value="Genomic_DNA"/>
</dbReference>
<keyword evidence="3" id="KW-1185">Reference proteome</keyword>
<feature type="compositionally biased region" description="Polar residues" evidence="1">
    <location>
        <begin position="604"/>
        <end position="634"/>
    </location>
</feature>
<name>A0A8H6ZF23_9AGAR</name>
<comment type="caution">
    <text evidence="2">The sequence shown here is derived from an EMBL/GenBank/DDBJ whole genome shotgun (WGS) entry which is preliminary data.</text>
</comment>
<evidence type="ECO:0000313" key="2">
    <source>
        <dbReference type="EMBL" id="KAF7374465.1"/>
    </source>
</evidence>
<sequence length="725" mass="77632">MASESPKIDNSSHGGAGGQGGGANLTLNHNFYPNTGPSATQLSAPGTPDSTPLLSHHNAHSNAGPPASAQLSAPVTQGNLAAHPENKTYCDELLRQGRGFPLFVPEPQLNLPAEWQKKGVAIGDVGQVTPDGSFDFLFNIYLGANDPINAYGVPEGFKPLPREDAFEIKAVDFEGGNFVGSHTVTLTGVDGKQEFPGGRFNFSCRQSTGAVLALPHGAHQEQLLNLRRMELYAAEHAESWYKYANITRGRGLVNGRLYLITGWEKAKSWGIAGFRDVSLQSEFKLSFGPTADSANGYKYRWSGSQYRYKQADSPLDDGTPLNHTTFIHAFTISLGERVWEKLFRNRLGICQPLNWPTFQKNSGRRLVPYRSHGPSSPWSIFARIFSVRMAQDNGGRSSVPPRAPFPHFAGGSASSRGRQATASAPGDGIVTDAFPILQITHPSEIIHQRILREVPRARVVITHDDAWRDVFKEDGMRTSGQTASELQQAIFDRFEIVEVDGAASLRAKANPATSRDATTMRGEKLSSIQHAHQLAPNTGLPRPPPTVASPQLSPPGTEATRTPDDGAGGNGGGDSVLGPSFRGMQFVGQDSPLDNAHELAANSGPLSSSQAVAAGSQLSASGMETTRTSDVSRQNTVSPQAAIYSESGNYCSQPLLSQRATVMPTQIFIYEALISCLKDACDAGIPGSLILSAQFDFCLTVIQSESEAGAAAHDVGWIPTFDGVG</sequence>